<gene>
    <name evidence="8" type="ORF">EPUL_004344</name>
</gene>
<comment type="function">
    <text evidence="6">Component of the mitochondrial ribosome (mitoribosome), a dedicated translation machinery responsible for the synthesis of mitochondrial genome-encoded proteins, including at least some of the essential transmembrane subunits of the mitochondrial respiratory chain. The mitoribosomes are attached to the mitochondrial inner membrane and translation products are cotranslationally integrated into the membrane.</text>
</comment>
<name>A0A2S4PLV1_9PEZI</name>
<evidence type="ECO:0000256" key="6">
    <source>
        <dbReference type="ARBA" id="ARBA00037226"/>
    </source>
</evidence>
<organism evidence="8 9">
    <name type="scientific">Erysiphe pulchra</name>
    <dbReference type="NCBI Taxonomy" id="225359"/>
    <lineage>
        <taxon>Eukaryota</taxon>
        <taxon>Fungi</taxon>
        <taxon>Dikarya</taxon>
        <taxon>Ascomycota</taxon>
        <taxon>Pezizomycotina</taxon>
        <taxon>Leotiomycetes</taxon>
        <taxon>Erysiphales</taxon>
        <taxon>Erysiphaceae</taxon>
        <taxon>Erysiphe</taxon>
    </lineage>
</organism>
<comment type="caution">
    <text evidence="8">The sequence shown here is derived from an EMBL/GenBank/DDBJ whole genome shotgun (WGS) entry which is preliminary data.</text>
</comment>
<dbReference type="GO" id="GO:0005840">
    <property type="term" value="C:ribosome"/>
    <property type="evidence" value="ECO:0007669"/>
    <property type="project" value="UniProtKB-KW"/>
</dbReference>
<keyword evidence="9" id="KW-1185">Reference proteome</keyword>
<evidence type="ECO:0000256" key="3">
    <source>
        <dbReference type="ARBA" id="ARBA00022980"/>
    </source>
</evidence>
<evidence type="ECO:0000256" key="4">
    <source>
        <dbReference type="ARBA" id="ARBA00023128"/>
    </source>
</evidence>
<keyword evidence="5" id="KW-0687">Ribonucleoprotein</keyword>
<comment type="similarity">
    <text evidence="2">Belongs to the universal ribosomal protein uS8 family.</text>
</comment>
<dbReference type="InterPro" id="IPR000630">
    <property type="entry name" value="Ribosomal_uS8"/>
</dbReference>
<evidence type="ECO:0000256" key="1">
    <source>
        <dbReference type="ARBA" id="ARBA00004173"/>
    </source>
</evidence>
<proteinExistence type="inferred from homology"/>
<dbReference type="Pfam" id="PF00410">
    <property type="entry name" value="Ribosomal_S8"/>
    <property type="match status" value="1"/>
</dbReference>
<dbReference type="GO" id="GO:0005739">
    <property type="term" value="C:mitochondrion"/>
    <property type="evidence" value="ECO:0007669"/>
    <property type="project" value="UniProtKB-SubCell"/>
</dbReference>
<dbReference type="PANTHER" id="PTHR11758">
    <property type="entry name" value="40S RIBOSOMAL PROTEIN S15A"/>
    <property type="match status" value="1"/>
</dbReference>
<sequence length="162" mass="17768">MSLVHLSNVCSHLQNASMARLGLTSVPSSNQILSVCLALQAAGFLKSVTRGGLTPPPVDDLSSYVPEPVTQENISTRRLWLGLKYWNNEPVLRRMSMISRPTKRISMGVDGLRQIARGNRFGHVSGLTKTGECLFVTTDKGVLEVRECLERCIGGMLLCRVV</sequence>
<evidence type="ECO:0000256" key="5">
    <source>
        <dbReference type="ARBA" id="ARBA00023274"/>
    </source>
</evidence>
<evidence type="ECO:0000256" key="7">
    <source>
        <dbReference type="ARBA" id="ARBA00071383"/>
    </source>
</evidence>
<dbReference type="OrthoDB" id="409928at2759"/>
<accession>A0A2S4PLV1</accession>
<comment type="subcellular location">
    <subcellularLocation>
        <location evidence="1">Mitochondrion</location>
    </subcellularLocation>
</comment>
<dbReference type="InterPro" id="IPR035987">
    <property type="entry name" value="Ribosomal_uS8_sf"/>
</dbReference>
<dbReference type="SUPFAM" id="SSF56047">
    <property type="entry name" value="Ribosomal protein S8"/>
    <property type="match status" value="1"/>
</dbReference>
<dbReference type="Proteomes" id="UP000237438">
    <property type="component" value="Unassembled WGS sequence"/>
</dbReference>
<reference evidence="8 9" key="1">
    <citation type="submission" date="2017-10" db="EMBL/GenBank/DDBJ databases">
        <title>Development of genomic resources for the powdery mildew, Erysiphe pulchra.</title>
        <authorList>
            <person name="Wadl P.A."/>
            <person name="Mack B.M."/>
            <person name="Moore G."/>
            <person name="Beltz S.B."/>
        </authorList>
    </citation>
    <scope>NUCLEOTIDE SEQUENCE [LARGE SCALE GENOMIC DNA]</scope>
    <source>
        <strain evidence="8">Cflorida</strain>
    </source>
</reference>
<dbReference type="FunFam" id="3.30.1370.30:FF:000006">
    <property type="entry name" value="40S ribosomal protein S8"/>
    <property type="match status" value="1"/>
</dbReference>
<dbReference type="STRING" id="225359.A0A2S4PLV1"/>
<dbReference type="GO" id="GO:0003735">
    <property type="term" value="F:structural constituent of ribosome"/>
    <property type="evidence" value="ECO:0007669"/>
    <property type="project" value="InterPro"/>
</dbReference>
<keyword evidence="3 8" id="KW-0689">Ribosomal protein</keyword>
<dbReference type="EMBL" id="PEDP01001979">
    <property type="protein sequence ID" value="POS83019.1"/>
    <property type="molecule type" value="Genomic_DNA"/>
</dbReference>
<protein>
    <recommendedName>
        <fullName evidence="7">Small ribosomal subunit protein uS8m</fullName>
    </recommendedName>
</protein>
<dbReference type="GO" id="GO:1990904">
    <property type="term" value="C:ribonucleoprotein complex"/>
    <property type="evidence" value="ECO:0007669"/>
    <property type="project" value="UniProtKB-KW"/>
</dbReference>
<evidence type="ECO:0000256" key="2">
    <source>
        <dbReference type="ARBA" id="ARBA00006471"/>
    </source>
</evidence>
<dbReference type="FunFam" id="3.30.1490.10:FF:000005">
    <property type="entry name" value="Mitochondrial 40S ribosomal protein S8"/>
    <property type="match status" value="1"/>
</dbReference>
<dbReference type="Gene3D" id="3.30.1490.10">
    <property type="match status" value="1"/>
</dbReference>
<evidence type="ECO:0000313" key="8">
    <source>
        <dbReference type="EMBL" id="POS83019.1"/>
    </source>
</evidence>
<dbReference type="GO" id="GO:0006412">
    <property type="term" value="P:translation"/>
    <property type="evidence" value="ECO:0007669"/>
    <property type="project" value="InterPro"/>
</dbReference>
<dbReference type="Gene3D" id="3.30.1370.30">
    <property type="match status" value="1"/>
</dbReference>
<keyword evidence="4" id="KW-0496">Mitochondrion</keyword>
<dbReference type="AlphaFoldDB" id="A0A2S4PLV1"/>
<evidence type="ECO:0000313" key="9">
    <source>
        <dbReference type="Proteomes" id="UP000237438"/>
    </source>
</evidence>